<organism evidence="2 3">
    <name type="scientific">Novilysobacter ciconiae</name>
    <dbReference type="NCBI Taxonomy" id="2781022"/>
    <lineage>
        <taxon>Bacteria</taxon>
        <taxon>Pseudomonadati</taxon>
        <taxon>Pseudomonadota</taxon>
        <taxon>Gammaproteobacteria</taxon>
        <taxon>Lysobacterales</taxon>
        <taxon>Lysobacteraceae</taxon>
        <taxon>Novilysobacter</taxon>
    </lineage>
</organism>
<accession>A0A7S6UEG4</accession>
<dbReference type="EMBL" id="CP063656">
    <property type="protein sequence ID" value="QOW18802.1"/>
    <property type="molecule type" value="Genomic_DNA"/>
</dbReference>
<dbReference type="CDD" id="cd00761">
    <property type="entry name" value="Glyco_tranf_GTA_type"/>
    <property type="match status" value="1"/>
</dbReference>
<evidence type="ECO:0000313" key="3">
    <source>
        <dbReference type="Proteomes" id="UP000594059"/>
    </source>
</evidence>
<evidence type="ECO:0000313" key="2">
    <source>
        <dbReference type="EMBL" id="QOW18802.1"/>
    </source>
</evidence>
<dbReference type="Gene3D" id="3.90.550.10">
    <property type="entry name" value="Spore Coat Polysaccharide Biosynthesis Protein SpsA, Chain A"/>
    <property type="match status" value="1"/>
</dbReference>
<dbReference type="AlphaFoldDB" id="A0A7S6UEG4"/>
<dbReference type="SUPFAM" id="SSF53448">
    <property type="entry name" value="Nucleotide-diphospho-sugar transferases"/>
    <property type="match status" value="1"/>
</dbReference>
<sequence length="304" mass="34148">MNVISVIIPTHNGGARIGRAVESALAQDHPAADTEIVIIDDGSNDESRAVLEQLAAQYPQQIVLRHQANAGPASARNHGMRIARGEFFAFLDDDDYWAPSKLSRQAGLLESRPSCGLVYCDAVFVDEDGSELIGYPRTMGLHRGDVRLALYLDQFLMPTAVMIRRSCIERCGDFDEALAVGEDYEFFLRISERYEFDFIAERLTYRVVRPGSLSRIDYSLDARTDLATLRAFIARNPDIARQHPDKVRARLGDYHIEFANRLFRELRIREGAVQWSRGFLAYPRLRPLKSSIGAIVRGALDTSG</sequence>
<feature type="domain" description="Glycosyltransferase 2-like" evidence="1">
    <location>
        <begin position="5"/>
        <end position="170"/>
    </location>
</feature>
<dbReference type="GO" id="GO:0016740">
    <property type="term" value="F:transferase activity"/>
    <property type="evidence" value="ECO:0007669"/>
    <property type="project" value="UniProtKB-KW"/>
</dbReference>
<dbReference type="InterPro" id="IPR050834">
    <property type="entry name" value="Glycosyltransf_2"/>
</dbReference>
<dbReference type="InterPro" id="IPR029044">
    <property type="entry name" value="Nucleotide-diphossugar_trans"/>
</dbReference>
<dbReference type="Pfam" id="PF00535">
    <property type="entry name" value="Glycos_transf_2"/>
    <property type="match status" value="1"/>
</dbReference>
<dbReference type="Proteomes" id="UP000594059">
    <property type="component" value="Chromosome"/>
</dbReference>
<dbReference type="InterPro" id="IPR001173">
    <property type="entry name" value="Glyco_trans_2-like"/>
</dbReference>
<dbReference type="PANTHER" id="PTHR43685:SF2">
    <property type="entry name" value="GLYCOSYLTRANSFERASE 2-LIKE DOMAIN-CONTAINING PROTEIN"/>
    <property type="match status" value="1"/>
</dbReference>
<gene>
    <name evidence="2" type="ORF">INQ41_08890</name>
</gene>
<evidence type="ECO:0000259" key="1">
    <source>
        <dbReference type="Pfam" id="PF00535"/>
    </source>
</evidence>
<proteinExistence type="predicted"/>
<reference evidence="2 3" key="1">
    <citation type="submission" date="2020-10" db="EMBL/GenBank/DDBJ databases">
        <title>complete genome sequencing of Lysobacter sp. H21R20.</title>
        <authorList>
            <person name="Bae J.-W."/>
            <person name="Lee S.-Y."/>
        </authorList>
    </citation>
    <scope>NUCLEOTIDE SEQUENCE [LARGE SCALE GENOMIC DNA]</scope>
    <source>
        <strain evidence="2 3">H21R20</strain>
    </source>
</reference>
<keyword evidence="2" id="KW-0808">Transferase</keyword>
<name>A0A7S6UEG4_9GAMM</name>
<dbReference type="RefSeq" id="WP_193983764.1">
    <property type="nucleotide sequence ID" value="NZ_CP063656.1"/>
</dbReference>
<dbReference type="PANTHER" id="PTHR43685">
    <property type="entry name" value="GLYCOSYLTRANSFERASE"/>
    <property type="match status" value="1"/>
</dbReference>
<dbReference type="KEGG" id="lcic:INQ41_08890"/>
<keyword evidence="3" id="KW-1185">Reference proteome</keyword>
<protein>
    <submittedName>
        <fullName evidence="2">Glycosyltransferase family 2 protein</fullName>
    </submittedName>
</protein>